<protein>
    <submittedName>
        <fullName evidence="1">Distal tail protein</fullName>
    </submittedName>
</protein>
<dbReference type="EMBL" id="BK015362">
    <property type="protein sequence ID" value="DAE03269.1"/>
    <property type="molecule type" value="Genomic_DNA"/>
</dbReference>
<accession>A0A8S5P9I2</accession>
<sequence length="271" mass="30863">MAVKRVLYDHKTAYPDDYITVVSATGVMQRLYLRIGVDNVNDLKMRIKEADKAFSHGSYAYGDGKVESRKIKLSCHIRGRDQRDHDRQYNELISLLAQRAYSLRLARADREYHIAGLTDVKQKWVKGFKWNWSDVDITLLLTDPFTYATADTVQNIEFSEAQTDAAISLYNDSSIDVPLIIEFSPLEGQAMDNVKIVHTDSGEQMQLTDALLSYPHKVRIDGNVGTVRRDNDNSINTFSGVFLHALAGRNEFKFTGSAGRISIIYRSRWFI</sequence>
<organism evidence="1">
    <name type="scientific">Siphoviridae sp. ctwzt2</name>
    <dbReference type="NCBI Taxonomy" id="2825736"/>
    <lineage>
        <taxon>Viruses</taxon>
        <taxon>Duplodnaviria</taxon>
        <taxon>Heunggongvirae</taxon>
        <taxon>Uroviricota</taxon>
        <taxon>Caudoviricetes</taxon>
    </lineage>
</organism>
<evidence type="ECO:0000313" key="1">
    <source>
        <dbReference type="EMBL" id="DAE03269.1"/>
    </source>
</evidence>
<reference evidence="1" key="1">
    <citation type="journal article" date="2021" name="Proc. Natl. Acad. Sci. U.S.A.">
        <title>A Catalog of Tens of Thousands of Viruses from Human Metagenomes Reveals Hidden Associations with Chronic Diseases.</title>
        <authorList>
            <person name="Tisza M.J."/>
            <person name="Buck C.B."/>
        </authorList>
    </citation>
    <scope>NUCLEOTIDE SEQUENCE</scope>
    <source>
        <strain evidence="1">Ctwzt2</strain>
    </source>
</reference>
<name>A0A8S5P9I2_9CAUD</name>
<proteinExistence type="predicted"/>
<dbReference type="Gene3D" id="2.40.30.200">
    <property type="match status" value="1"/>
</dbReference>